<evidence type="ECO:0000313" key="3">
    <source>
        <dbReference type="Proteomes" id="UP000236182"/>
    </source>
</evidence>
<comment type="caution">
    <text evidence="2">The sequence shown here is derived from an EMBL/GenBank/DDBJ whole genome shotgun (WGS) entry which is preliminary data.</text>
</comment>
<feature type="transmembrane region" description="Helical" evidence="1">
    <location>
        <begin position="21"/>
        <end position="40"/>
    </location>
</feature>
<dbReference type="EMBL" id="PPEI02000011">
    <property type="protein sequence ID" value="PWN59551.1"/>
    <property type="molecule type" value="Genomic_DNA"/>
</dbReference>
<keyword evidence="1" id="KW-1133">Transmembrane helix</keyword>
<organism evidence="2 3">
    <name type="scientific">Chryseobacterium oncorhynchi</name>
    <dbReference type="NCBI Taxonomy" id="741074"/>
    <lineage>
        <taxon>Bacteria</taxon>
        <taxon>Pseudomonadati</taxon>
        <taxon>Bacteroidota</taxon>
        <taxon>Flavobacteriia</taxon>
        <taxon>Flavobacteriales</taxon>
        <taxon>Weeksellaceae</taxon>
        <taxon>Chryseobacterium group</taxon>
        <taxon>Chryseobacterium</taxon>
    </lineage>
</organism>
<sequence>MMKNSSIFNTIKKYAVKYSTISVSNHLLVSLSLILITNYIIVNLNLSVYILLATLVVIFFLSMIRGNLKYYDIHLNNNGQITTYENVKYKYLKKKDHLIIFHADGTKTLVKQGNYSITEREINLS</sequence>
<evidence type="ECO:0000256" key="1">
    <source>
        <dbReference type="SAM" id="Phobius"/>
    </source>
</evidence>
<proteinExistence type="predicted"/>
<dbReference type="Proteomes" id="UP000236182">
    <property type="component" value="Unassembled WGS sequence"/>
</dbReference>
<dbReference type="AlphaFoldDB" id="A0A316WDP9"/>
<keyword evidence="1" id="KW-0472">Membrane</keyword>
<keyword evidence="1" id="KW-0812">Transmembrane</keyword>
<gene>
    <name evidence="2" type="ORF">C1638_021350</name>
</gene>
<evidence type="ECO:0000313" key="2">
    <source>
        <dbReference type="EMBL" id="PWN59551.1"/>
    </source>
</evidence>
<accession>A0A316WDP9</accession>
<protein>
    <submittedName>
        <fullName evidence="2">Uncharacterized protein</fullName>
    </submittedName>
</protein>
<name>A0A316WDP9_9FLAO</name>
<reference evidence="2" key="1">
    <citation type="submission" date="2018-04" db="EMBL/GenBank/DDBJ databases">
        <title>Draft Genome Sequences of Chryseobacterium lactis NCTC11390T isolated from milk, Chryseobacterium oncorhynchi 701B-08T from rainbow trout, and Chryseobacterium viscerum 687B-08T from diseased fish.</title>
        <authorList>
            <person name="Jeong J.-J."/>
            <person name="Lee Y.J."/>
            <person name="Pathiraja D."/>
            <person name="Park B."/>
            <person name="Choi I.-G."/>
            <person name="Kim K.D."/>
        </authorList>
    </citation>
    <scope>NUCLEOTIDE SEQUENCE [LARGE SCALE GENOMIC DNA]</scope>
    <source>
        <strain evidence="2">701B-08</strain>
    </source>
</reference>
<keyword evidence="3" id="KW-1185">Reference proteome</keyword>
<feature type="transmembrane region" description="Helical" evidence="1">
    <location>
        <begin position="46"/>
        <end position="64"/>
    </location>
</feature>